<dbReference type="AlphaFoldDB" id="A0AAV4KMU6"/>
<reference evidence="3 4" key="1">
    <citation type="journal article" date="2014" name="Int. J. Syst. Evol. Microbiol.">
        <title>Complete genome sequence of Corynebacterium casei LMG S-19264T (=DSM 44701T), isolated from a smear-ripened cheese.</title>
        <authorList>
            <consortium name="US DOE Joint Genome Institute (JGI-PGF)"/>
            <person name="Walter F."/>
            <person name="Albersmeier A."/>
            <person name="Kalinowski J."/>
            <person name="Ruckert C."/>
        </authorList>
    </citation>
    <scope>NUCLEOTIDE SEQUENCE [LARGE SCALE GENOMIC DNA]</scope>
    <source>
        <strain evidence="3 4">JCM 4205</strain>
    </source>
</reference>
<dbReference type="Gene3D" id="3.90.1200.10">
    <property type="match status" value="1"/>
</dbReference>
<evidence type="ECO:0000313" key="4">
    <source>
        <dbReference type="Proteomes" id="UP000642014"/>
    </source>
</evidence>
<gene>
    <name evidence="3" type="ORF">GCM10010497_35870</name>
</gene>
<proteinExistence type="predicted"/>
<evidence type="ECO:0000313" key="3">
    <source>
        <dbReference type="EMBL" id="GGR30205.1"/>
    </source>
</evidence>
<sequence>MGPVGRGADRPSRVPTTPHAPHTPARPRPVHTPRPTPYAPRVTPTARSTPASGAPLDGLAALARTAAHPPGATPCGCADGGLVGVLADREDGTVVRHGALVVKAHAPDTDPEAHRARLALAARPDVADVLLSPLPLPPAAPEVLGGRPVTAWPYGPPVDPGDPDAAPWEEAARLLALLHRTPLPPGADLPPMRAPLKAALAVDRMRRSAPDHPAAATVLAAWGTIPTELMAPGNTPHLLCHGDFHLGQLVRLAPSSPTPSTPPPWRLIDVDDLGLGDPAWDLARPAAWFAAGILPPEVWSRFLGAYQEAGGPAVGTDPWIRLDVPARALTVQTAALALAKSTAEGRPLDEVEEVMIDTCARIAGHRTG</sequence>
<accession>A0AAV4KMU6</accession>
<comment type="caution">
    <text evidence="3">The sequence shown here is derived from an EMBL/GenBank/DDBJ whole genome shotgun (WGS) entry which is preliminary data.</text>
</comment>
<dbReference type="Pfam" id="PF01636">
    <property type="entry name" value="APH"/>
    <property type="match status" value="1"/>
</dbReference>
<dbReference type="EMBL" id="BMSJ01000006">
    <property type="protein sequence ID" value="GGR30205.1"/>
    <property type="molecule type" value="Genomic_DNA"/>
</dbReference>
<dbReference type="Proteomes" id="UP000642014">
    <property type="component" value="Unassembled WGS sequence"/>
</dbReference>
<organism evidence="3 4">
    <name type="scientific">Streptomyces cinereoruber</name>
    <dbReference type="NCBI Taxonomy" id="67260"/>
    <lineage>
        <taxon>Bacteria</taxon>
        <taxon>Bacillati</taxon>
        <taxon>Actinomycetota</taxon>
        <taxon>Actinomycetes</taxon>
        <taxon>Kitasatosporales</taxon>
        <taxon>Streptomycetaceae</taxon>
        <taxon>Streptomyces</taxon>
    </lineage>
</organism>
<feature type="compositionally biased region" description="Pro residues" evidence="1">
    <location>
        <begin position="24"/>
        <end position="38"/>
    </location>
</feature>
<dbReference type="InterPro" id="IPR002575">
    <property type="entry name" value="Aminoglycoside_PTrfase"/>
</dbReference>
<feature type="compositionally biased region" description="Low complexity" evidence="1">
    <location>
        <begin position="13"/>
        <end position="23"/>
    </location>
</feature>
<protein>
    <submittedName>
        <fullName evidence="3">Aminoglycoside phosphotransferase</fullName>
    </submittedName>
</protein>
<dbReference type="InterPro" id="IPR011009">
    <property type="entry name" value="Kinase-like_dom_sf"/>
</dbReference>
<feature type="domain" description="Aminoglycoside phosphotransferase" evidence="2">
    <location>
        <begin position="98"/>
        <end position="311"/>
    </location>
</feature>
<dbReference type="SUPFAM" id="SSF56112">
    <property type="entry name" value="Protein kinase-like (PK-like)"/>
    <property type="match status" value="1"/>
</dbReference>
<evidence type="ECO:0000256" key="1">
    <source>
        <dbReference type="SAM" id="MobiDB-lite"/>
    </source>
</evidence>
<feature type="region of interest" description="Disordered" evidence="1">
    <location>
        <begin position="1"/>
        <end position="55"/>
    </location>
</feature>
<evidence type="ECO:0000259" key="2">
    <source>
        <dbReference type="Pfam" id="PF01636"/>
    </source>
</evidence>
<name>A0AAV4KMU6_9ACTN</name>